<protein>
    <submittedName>
        <fullName evidence="2">DNA binding domain-containing protein, excisionase family</fullName>
    </submittedName>
</protein>
<dbReference type="EMBL" id="FOHO01000032">
    <property type="protein sequence ID" value="SEU11022.1"/>
    <property type="molecule type" value="Genomic_DNA"/>
</dbReference>
<feature type="domain" description="Helix-turn-helix" evidence="1">
    <location>
        <begin position="9"/>
        <end position="58"/>
    </location>
</feature>
<evidence type="ECO:0000313" key="2">
    <source>
        <dbReference type="EMBL" id="SEU11022.1"/>
    </source>
</evidence>
<accession>A0A1I0JLK2</accession>
<proteinExistence type="predicted"/>
<organism evidence="2 3">
    <name type="scientific">Paracoccus homiensis</name>
    <dbReference type="NCBI Taxonomy" id="364199"/>
    <lineage>
        <taxon>Bacteria</taxon>
        <taxon>Pseudomonadati</taxon>
        <taxon>Pseudomonadota</taxon>
        <taxon>Alphaproteobacteria</taxon>
        <taxon>Rhodobacterales</taxon>
        <taxon>Paracoccaceae</taxon>
        <taxon>Paracoccus</taxon>
    </lineage>
</organism>
<sequence length="67" mass="7461">MAQGAQDQLMTVADVISAMRISRSTWQKLVAQKRTPPIVRIGTVQRIRPDAFEAWLGQHENAAAENT</sequence>
<dbReference type="Pfam" id="PF12728">
    <property type="entry name" value="HTH_17"/>
    <property type="match status" value="1"/>
</dbReference>
<dbReference type="STRING" id="364199.SAMN04489858_1329"/>
<name>A0A1I0JLK2_9RHOB</name>
<keyword evidence="3" id="KW-1185">Reference proteome</keyword>
<dbReference type="AlphaFoldDB" id="A0A1I0JLK2"/>
<evidence type="ECO:0000313" key="3">
    <source>
        <dbReference type="Proteomes" id="UP000199180"/>
    </source>
</evidence>
<dbReference type="OrthoDB" id="194758at2"/>
<reference evidence="2 3" key="1">
    <citation type="submission" date="2016-10" db="EMBL/GenBank/DDBJ databases">
        <authorList>
            <person name="de Groot N.N."/>
        </authorList>
    </citation>
    <scope>NUCLEOTIDE SEQUENCE [LARGE SCALE GENOMIC DNA]</scope>
    <source>
        <strain evidence="2 3">DSM 17862</strain>
    </source>
</reference>
<gene>
    <name evidence="2" type="ORF">SAMN04489858_1329</name>
</gene>
<evidence type="ECO:0000259" key="1">
    <source>
        <dbReference type="Pfam" id="PF12728"/>
    </source>
</evidence>
<dbReference type="RefSeq" id="WP_090738323.1">
    <property type="nucleotide sequence ID" value="NZ_FOHO01000032.1"/>
</dbReference>
<dbReference type="Proteomes" id="UP000199180">
    <property type="component" value="Unassembled WGS sequence"/>
</dbReference>
<dbReference type="InterPro" id="IPR041657">
    <property type="entry name" value="HTH_17"/>
</dbReference>